<dbReference type="Proteomes" id="UP001287356">
    <property type="component" value="Unassembled WGS sequence"/>
</dbReference>
<keyword evidence="3" id="KW-1185">Reference proteome</keyword>
<protein>
    <submittedName>
        <fullName evidence="2">Uncharacterized protein</fullName>
    </submittedName>
</protein>
<reference evidence="2" key="1">
    <citation type="journal article" date="2023" name="Mol. Phylogenet. Evol.">
        <title>Genome-scale phylogeny and comparative genomics of the fungal order Sordariales.</title>
        <authorList>
            <person name="Hensen N."/>
            <person name="Bonometti L."/>
            <person name="Westerberg I."/>
            <person name="Brannstrom I.O."/>
            <person name="Guillou S."/>
            <person name="Cros-Aarteil S."/>
            <person name="Calhoun S."/>
            <person name="Haridas S."/>
            <person name="Kuo A."/>
            <person name="Mondo S."/>
            <person name="Pangilinan J."/>
            <person name="Riley R."/>
            <person name="LaButti K."/>
            <person name="Andreopoulos B."/>
            <person name="Lipzen A."/>
            <person name="Chen C."/>
            <person name="Yan M."/>
            <person name="Daum C."/>
            <person name="Ng V."/>
            <person name="Clum A."/>
            <person name="Steindorff A."/>
            <person name="Ohm R.A."/>
            <person name="Martin F."/>
            <person name="Silar P."/>
            <person name="Natvig D.O."/>
            <person name="Lalanne C."/>
            <person name="Gautier V."/>
            <person name="Ament-Velasquez S.L."/>
            <person name="Kruys A."/>
            <person name="Hutchinson M.I."/>
            <person name="Powell A.J."/>
            <person name="Barry K."/>
            <person name="Miller A.N."/>
            <person name="Grigoriev I.V."/>
            <person name="Debuchy R."/>
            <person name="Gladieux P."/>
            <person name="Hiltunen Thoren M."/>
            <person name="Johannesson H."/>
        </authorList>
    </citation>
    <scope>NUCLEOTIDE SEQUENCE</scope>
    <source>
        <strain evidence="2">CBS 958.72</strain>
    </source>
</reference>
<dbReference type="EMBL" id="JAULSN010000009">
    <property type="protein sequence ID" value="KAK3364890.1"/>
    <property type="molecule type" value="Genomic_DNA"/>
</dbReference>
<reference evidence="2" key="2">
    <citation type="submission" date="2023-06" db="EMBL/GenBank/DDBJ databases">
        <authorList>
            <consortium name="Lawrence Berkeley National Laboratory"/>
            <person name="Haridas S."/>
            <person name="Hensen N."/>
            <person name="Bonometti L."/>
            <person name="Westerberg I."/>
            <person name="Brannstrom I.O."/>
            <person name="Guillou S."/>
            <person name="Cros-Aarteil S."/>
            <person name="Calhoun S."/>
            <person name="Kuo A."/>
            <person name="Mondo S."/>
            <person name="Pangilinan J."/>
            <person name="Riley R."/>
            <person name="Labutti K."/>
            <person name="Andreopoulos B."/>
            <person name="Lipzen A."/>
            <person name="Chen C."/>
            <person name="Yanf M."/>
            <person name="Daum C."/>
            <person name="Ng V."/>
            <person name="Clum A."/>
            <person name="Steindorff A."/>
            <person name="Ohm R."/>
            <person name="Martin F."/>
            <person name="Silar P."/>
            <person name="Natvig D."/>
            <person name="Lalanne C."/>
            <person name="Gautier V."/>
            <person name="Ament-Velasquez S.L."/>
            <person name="Kruys A."/>
            <person name="Hutchinson M.I."/>
            <person name="Powell A.J."/>
            <person name="Barry K."/>
            <person name="Miller A.N."/>
            <person name="Grigoriev I.V."/>
            <person name="Debuchy R."/>
            <person name="Gladieux P."/>
            <person name="Thoren M.H."/>
            <person name="Johannesson H."/>
        </authorList>
    </citation>
    <scope>NUCLEOTIDE SEQUENCE</scope>
    <source>
        <strain evidence="2">CBS 958.72</strain>
    </source>
</reference>
<feature type="compositionally biased region" description="Low complexity" evidence="1">
    <location>
        <begin position="147"/>
        <end position="165"/>
    </location>
</feature>
<proteinExistence type="predicted"/>
<accession>A0AAE0MZQ3</accession>
<evidence type="ECO:0000313" key="3">
    <source>
        <dbReference type="Proteomes" id="UP001287356"/>
    </source>
</evidence>
<feature type="region of interest" description="Disordered" evidence="1">
    <location>
        <begin position="142"/>
        <end position="165"/>
    </location>
</feature>
<gene>
    <name evidence="2" type="ORF">B0T24DRAFT_598216</name>
</gene>
<evidence type="ECO:0000313" key="2">
    <source>
        <dbReference type="EMBL" id="KAK3364890.1"/>
    </source>
</evidence>
<name>A0AAE0MZQ3_9PEZI</name>
<dbReference type="AlphaFoldDB" id="A0AAE0MZQ3"/>
<sequence>MTTIKREYAALESLQYYELMDEVLKAEPSPMLNFGDEAVQGVMKNYTLNSASTHSEARCGLLFWQHTQAARCPASSSKSRLRSKTLEARLDAVAFRSAPRSPYSRAILSPSAMPSSSPWSMCGQPRHVPGAREVRTGRLGRRPVDDGVAAQPPGARGPRGGTYARPRARTQRARHNAALHYDFITASSPGRHNPDRRHHYAADPQRVGTTAGHAVFRAYCPRHKGHAVGHTAGHAVLRA</sequence>
<comment type="caution">
    <text evidence="2">The sequence shown here is derived from an EMBL/GenBank/DDBJ whole genome shotgun (WGS) entry which is preliminary data.</text>
</comment>
<evidence type="ECO:0000256" key="1">
    <source>
        <dbReference type="SAM" id="MobiDB-lite"/>
    </source>
</evidence>
<organism evidence="2 3">
    <name type="scientific">Lasiosphaeria ovina</name>
    <dbReference type="NCBI Taxonomy" id="92902"/>
    <lineage>
        <taxon>Eukaryota</taxon>
        <taxon>Fungi</taxon>
        <taxon>Dikarya</taxon>
        <taxon>Ascomycota</taxon>
        <taxon>Pezizomycotina</taxon>
        <taxon>Sordariomycetes</taxon>
        <taxon>Sordariomycetidae</taxon>
        <taxon>Sordariales</taxon>
        <taxon>Lasiosphaeriaceae</taxon>
        <taxon>Lasiosphaeria</taxon>
    </lineage>
</organism>